<feature type="transmembrane region" description="Helical" evidence="2">
    <location>
        <begin position="87"/>
        <end position="119"/>
    </location>
</feature>
<name>A0AAE3ZFJ9_9ACTN</name>
<organism evidence="3 4">
    <name type="scientific">Haloactinomyces albus</name>
    <dbReference type="NCBI Taxonomy" id="1352928"/>
    <lineage>
        <taxon>Bacteria</taxon>
        <taxon>Bacillati</taxon>
        <taxon>Actinomycetota</taxon>
        <taxon>Actinomycetes</taxon>
        <taxon>Actinopolysporales</taxon>
        <taxon>Actinopolysporaceae</taxon>
        <taxon>Haloactinomyces</taxon>
    </lineage>
</organism>
<evidence type="ECO:0000256" key="2">
    <source>
        <dbReference type="SAM" id="Phobius"/>
    </source>
</evidence>
<comment type="caution">
    <text evidence="3">The sequence shown here is derived from an EMBL/GenBank/DDBJ whole genome shotgun (WGS) entry which is preliminary data.</text>
</comment>
<feature type="transmembrane region" description="Helical" evidence="2">
    <location>
        <begin position="139"/>
        <end position="169"/>
    </location>
</feature>
<keyword evidence="4" id="KW-1185">Reference proteome</keyword>
<feature type="region of interest" description="Disordered" evidence="1">
    <location>
        <begin position="1"/>
        <end position="25"/>
    </location>
</feature>
<feature type="transmembrane region" description="Helical" evidence="2">
    <location>
        <begin position="181"/>
        <end position="201"/>
    </location>
</feature>
<feature type="region of interest" description="Disordered" evidence="1">
    <location>
        <begin position="563"/>
        <end position="591"/>
    </location>
</feature>
<keyword evidence="2" id="KW-0812">Transmembrane</keyword>
<sequence>MHPTPPTAVAAPSSPPGGTGTPQSHDEITRHLTAAVHLKPDFADRVIDTYFSAPSEALPPALGLDARVILTQALVARRRRRARDATVLALMLVAALVVLPYSVAFTLFWGAMCLFWSLTVGLRRTPRREDPDTRDEESGVSFVGMAATVLFLVWLLGGGLFFLFSTMLIASALGSGGSPGVAWFLLALVFLPAVAAIYLVLLADKRVVQQLLATHSSPAPPPQPSPLIANLINRLISAVVSRHGPLLDEVAHRSASGNILVHSGWDAFVAHGHRVSAWTLPLVLRRREQNSDEATPLRPQELYEAVSTELCNMREADLLAPGGRLRDLTVEPLVVASSQGLRRHRDSPLAHELLPDHSGRPAIALRNETLLSLMDQDQEWVRHFQRSSVPSWDSDLVVSTFLNIGCDNRTLYLEWNAYCLFPIAPEYRRGGHVDPSASHAVSLATLEFLQLLGSIARRWRTIRQMAHGLRAAPTRLGATDPTYARRNIESIREMAADDQCGGEFQDLDGQRHIRLLEKRMFSAVRNHLTERGYSTEELDRQSTHIINNTTTIRGGQFVGAHSWGSHSTASTGTVAAAPAPSPAATESREHT</sequence>
<evidence type="ECO:0000256" key="1">
    <source>
        <dbReference type="SAM" id="MobiDB-lite"/>
    </source>
</evidence>
<dbReference type="Proteomes" id="UP001180845">
    <property type="component" value="Unassembled WGS sequence"/>
</dbReference>
<dbReference type="RefSeq" id="WP_310274680.1">
    <property type="nucleotide sequence ID" value="NZ_JAVDXW010000001.1"/>
</dbReference>
<feature type="compositionally biased region" description="Low complexity" evidence="1">
    <location>
        <begin position="567"/>
        <end position="585"/>
    </location>
</feature>
<evidence type="ECO:0000313" key="4">
    <source>
        <dbReference type="Proteomes" id="UP001180845"/>
    </source>
</evidence>
<keyword evidence="2" id="KW-0472">Membrane</keyword>
<gene>
    <name evidence="3" type="ORF">JOF55_003006</name>
</gene>
<keyword evidence="2" id="KW-1133">Transmembrane helix</keyword>
<accession>A0AAE3ZFJ9</accession>
<protein>
    <submittedName>
        <fullName evidence="3">Uncharacterized protein</fullName>
    </submittedName>
</protein>
<dbReference type="EMBL" id="JAVDXW010000001">
    <property type="protein sequence ID" value="MDR7302825.1"/>
    <property type="molecule type" value="Genomic_DNA"/>
</dbReference>
<reference evidence="3" key="1">
    <citation type="submission" date="2023-07" db="EMBL/GenBank/DDBJ databases">
        <title>Sequencing the genomes of 1000 actinobacteria strains.</title>
        <authorList>
            <person name="Klenk H.-P."/>
        </authorList>
    </citation>
    <scope>NUCLEOTIDE SEQUENCE</scope>
    <source>
        <strain evidence="3">DSM 45977</strain>
    </source>
</reference>
<proteinExistence type="predicted"/>
<dbReference type="AlphaFoldDB" id="A0AAE3ZFJ9"/>
<evidence type="ECO:0000313" key="3">
    <source>
        <dbReference type="EMBL" id="MDR7302825.1"/>
    </source>
</evidence>